<dbReference type="InterPro" id="IPR002293">
    <property type="entry name" value="AA/rel_permease1"/>
</dbReference>
<sequence length="559" mass="60639">MSPTEVPTNALIDQTDDAAVLAALGHEEELNRQFSFFSLAAYAIITANAWTSIAGSLITAIYNGGAPGLLYGWYCDQVPARHLANQRRIVDNFFYFFIALSLAELVSSMPTSAGVYHWSAALAGPEYSKIIGFMTGYMNVLGWTLGLASLFAVTGLEVTGLYSLWHPGYESKTWHVFVVFVVLNWMFAAFIQFGNKWLPLYNKIGLFFNIAAWLVVLICLASIPPTHSTNAFVWTDYSNLTGWPNGMSFILGLVAPAFAIGTIDSTTHMAEEIPHPSRNVPRAMFIQWLGTFLLGFLFLIALFYVAGSLDTILAANPTFPVASIMNSAFDNKNAAFACGLIIFLASLPCSIGAQITTVRCTWSFARDGALPFSSYFAKVDEKNVMPARANILIASISTALGAIYVGSTIAFNALVASYAVMSTTSYGIAIGVHLFTGRKRIIPGWFHMGNGPLGFFVNSVAMIYIVVTNVFFCLPYFVPPVTAATMNYTSLVSYGLALLVVVWWFVGGKRSYKGPKLSSQTLEALEGVPVGNTLAAEPKDGASTVYRGSKTAAEFSKET</sequence>
<feature type="transmembrane region" description="Helical" evidence="6">
    <location>
        <begin position="284"/>
        <end position="306"/>
    </location>
</feature>
<dbReference type="PANTHER" id="PTHR45649">
    <property type="entry name" value="AMINO-ACID PERMEASE BAT1"/>
    <property type="match status" value="1"/>
</dbReference>
<feature type="transmembrane region" description="Helical" evidence="6">
    <location>
        <begin position="243"/>
        <end position="263"/>
    </location>
</feature>
<comment type="subcellular location">
    <subcellularLocation>
        <location evidence="1">Membrane</location>
        <topology evidence="1">Multi-pass membrane protein</topology>
    </subcellularLocation>
</comment>
<dbReference type="Gene3D" id="1.20.1740.10">
    <property type="entry name" value="Amino acid/polyamine transporter I"/>
    <property type="match status" value="1"/>
</dbReference>
<evidence type="ECO:0000256" key="2">
    <source>
        <dbReference type="ARBA" id="ARBA00022448"/>
    </source>
</evidence>
<evidence type="ECO:0000256" key="3">
    <source>
        <dbReference type="ARBA" id="ARBA00022692"/>
    </source>
</evidence>
<feature type="transmembrane region" description="Helical" evidence="6">
    <location>
        <begin position="391"/>
        <end position="409"/>
    </location>
</feature>
<feature type="transmembrane region" description="Helical" evidence="6">
    <location>
        <begin position="130"/>
        <end position="153"/>
    </location>
</feature>
<gene>
    <name evidence="7" type="ORF">EDD36DRAFT_418074</name>
</gene>
<evidence type="ECO:0000256" key="1">
    <source>
        <dbReference type="ARBA" id="ARBA00004141"/>
    </source>
</evidence>
<feature type="transmembrane region" description="Helical" evidence="6">
    <location>
        <begin position="39"/>
        <end position="62"/>
    </location>
</feature>
<evidence type="ECO:0000313" key="8">
    <source>
        <dbReference type="Proteomes" id="UP001203852"/>
    </source>
</evidence>
<name>A0AAN6IG73_9EURO</name>
<feature type="transmembrane region" description="Helical" evidence="6">
    <location>
        <begin position="206"/>
        <end position="223"/>
    </location>
</feature>
<dbReference type="AlphaFoldDB" id="A0AAN6IG73"/>
<keyword evidence="8" id="KW-1185">Reference proteome</keyword>
<protein>
    <submittedName>
        <fullName evidence="7">Amino acid permease-domain-containing protein</fullName>
    </submittedName>
</protein>
<evidence type="ECO:0000313" key="7">
    <source>
        <dbReference type="EMBL" id="KAI1614229.1"/>
    </source>
</evidence>
<keyword evidence="5 6" id="KW-0472">Membrane</keyword>
<evidence type="ECO:0000256" key="6">
    <source>
        <dbReference type="SAM" id="Phobius"/>
    </source>
</evidence>
<feature type="transmembrane region" description="Helical" evidence="6">
    <location>
        <begin position="484"/>
        <end position="506"/>
    </location>
</feature>
<dbReference type="EMBL" id="MU404353">
    <property type="protein sequence ID" value="KAI1614229.1"/>
    <property type="molecule type" value="Genomic_DNA"/>
</dbReference>
<dbReference type="Proteomes" id="UP001203852">
    <property type="component" value="Unassembled WGS sequence"/>
</dbReference>
<feature type="transmembrane region" description="Helical" evidence="6">
    <location>
        <begin position="173"/>
        <end position="194"/>
    </location>
</feature>
<keyword evidence="2" id="KW-0813">Transport</keyword>
<dbReference type="Pfam" id="PF13520">
    <property type="entry name" value="AA_permease_2"/>
    <property type="match status" value="1"/>
</dbReference>
<feature type="transmembrane region" description="Helical" evidence="6">
    <location>
        <begin position="415"/>
        <end position="435"/>
    </location>
</feature>
<feature type="transmembrane region" description="Helical" evidence="6">
    <location>
        <begin position="455"/>
        <end position="478"/>
    </location>
</feature>
<reference evidence="7" key="1">
    <citation type="journal article" date="2022" name="bioRxiv">
        <title>Deciphering the potential niche of two novel black yeast fungi from a biological soil crust based on their genomes, phenotypes, and melanin regulation.</title>
        <authorList>
            <consortium name="DOE Joint Genome Institute"/>
            <person name="Carr E.C."/>
            <person name="Barton Q."/>
            <person name="Grambo S."/>
            <person name="Sullivan M."/>
            <person name="Renfro C.M."/>
            <person name="Kuo A."/>
            <person name="Pangilinan J."/>
            <person name="Lipzen A."/>
            <person name="Keymanesh K."/>
            <person name="Savage E."/>
            <person name="Barry K."/>
            <person name="Grigoriev I.V."/>
            <person name="Riekhof W.R."/>
            <person name="Harris S.S."/>
        </authorList>
    </citation>
    <scope>NUCLEOTIDE SEQUENCE</scope>
    <source>
        <strain evidence="7">JF 03-4F</strain>
    </source>
</reference>
<keyword evidence="3 6" id="KW-0812">Transmembrane</keyword>
<keyword evidence="4 6" id="KW-1133">Transmembrane helix</keyword>
<comment type="caution">
    <text evidence="7">The sequence shown here is derived from an EMBL/GenBank/DDBJ whole genome shotgun (WGS) entry which is preliminary data.</text>
</comment>
<organism evidence="7 8">
    <name type="scientific">Exophiala viscosa</name>
    <dbReference type="NCBI Taxonomy" id="2486360"/>
    <lineage>
        <taxon>Eukaryota</taxon>
        <taxon>Fungi</taxon>
        <taxon>Dikarya</taxon>
        <taxon>Ascomycota</taxon>
        <taxon>Pezizomycotina</taxon>
        <taxon>Eurotiomycetes</taxon>
        <taxon>Chaetothyriomycetidae</taxon>
        <taxon>Chaetothyriales</taxon>
        <taxon>Herpotrichiellaceae</taxon>
        <taxon>Exophiala</taxon>
    </lineage>
</organism>
<feature type="transmembrane region" description="Helical" evidence="6">
    <location>
        <begin position="93"/>
        <end position="118"/>
    </location>
</feature>
<accession>A0AAN6IG73</accession>
<dbReference type="PANTHER" id="PTHR45649:SF27">
    <property type="entry name" value="CHOLINE TRANSPORTER (EUROFUNG)"/>
    <property type="match status" value="1"/>
</dbReference>
<feature type="transmembrane region" description="Helical" evidence="6">
    <location>
        <begin position="334"/>
        <end position="356"/>
    </location>
</feature>
<proteinExistence type="predicted"/>
<dbReference type="GO" id="GO:0016020">
    <property type="term" value="C:membrane"/>
    <property type="evidence" value="ECO:0007669"/>
    <property type="project" value="UniProtKB-SubCell"/>
</dbReference>
<evidence type="ECO:0000256" key="4">
    <source>
        <dbReference type="ARBA" id="ARBA00022989"/>
    </source>
</evidence>
<dbReference type="GO" id="GO:0022857">
    <property type="term" value="F:transmembrane transporter activity"/>
    <property type="evidence" value="ECO:0007669"/>
    <property type="project" value="InterPro"/>
</dbReference>
<evidence type="ECO:0000256" key="5">
    <source>
        <dbReference type="ARBA" id="ARBA00023136"/>
    </source>
</evidence>